<evidence type="ECO:0000256" key="1">
    <source>
        <dbReference type="SAM" id="MobiDB-lite"/>
    </source>
</evidence>
<keyword evidence="4" id="KW-1185">Reference proteome</keyword>
<organism evidence="3 4">
    <name type="scientific">Sphingobium terrigena</name>
    <dbReference type="NCBI Taxonomy" id="2304063"/>
    <lineage>
        <taxon>Bacteria</taxon>
        <taxon>Pseudomonadati</taxon>
        <taxon>Pseudomonadota</taxon>
        <taxon>Alphaproteobacteria</taxon>
        <taxon>Sphingomonadales</taxon>
        <taxon>Sphingomonadaceae</taxon>
        <taxon>Sphingobium</taxon>
    </lineage>
</organism>
<evidence type="ECO:0000259" key="2">
    <source>
        <dbReference type="Pfam" id="PF08281"/>
    </source>
</evidence>
<comment type="caution">
    <text evidence="3">The sequence shown here is derived from an EMBL/GenBank/DDBJ whole genome shotgun (WGS) entry which is preliminary data.</text>
</comment>
<dbReference type="InterPro" id="IPR013324">
    <property type="entry name" value="RNA_pol_sigma_r3/r4-like"/>
</dbReference>
<dbReference type="InterPro" id="IPR013249">
    <property type="entry name" value="RNA_pol_sigma70_r4_t2"/>
</dbReference>
<dbReference type="SUPFAM" id="SSF88659">
    <property type="entry name" value="Sigma3 and sigma4 domains of RNA polymerase sigma factors"/>
    <property type="match status" value="1"/>
</dbReference>
<dbReference type="InterPro" id="IPR036388">
    <property type="entry name" value="WH-like_DNA-bd_sf"/>
</dbReference>
<sequence>MTENSVAPTRAYRVTVDFLSGGQCFASEQYDIEAEDPAEAVRLALIRAEDSIYDDPRVPDRGRHAHVVPVTDGDDPDPQSPCPPAARKPVCPDCGSDEIVRDATVRWDPDERGWSISGLFDNETCDDCGAEGDGFANWVAIAPKPHADRVLPVLPTAAPAVLETSPDHLPAEISSVQTTDATTYRLAIALLPPDRRAIFELHQLGGLPYSEIAERTGTSVAHVEREIGAALSHLAIRLQDDLDRSA</sequence>
<dbReference type="GO" id="GO:0016987">
    <property type="term" value="F:sigma factor activity"/>
    <property type="evidence" value="ECO:0007669"/>
    <property type="project" value="InterPro"/>
</dbReference>
<gene>
    <name evidence="3" type="ORF">D0Z70_24185</name>
</gene>
<dbReference type="Pfam" id="PF08281">
    <property type="entry name" value="Sigma70_r4_2"/>
    <property type="match status" value="1"/>
</dbReference>
<dbReference type="EMBL" id="QVRA01000066">
    <property type="protein sequence ID" value="RJG49577.1"/>
    <property type="molecule type" value="Genomic_DNA"/>
</dbReference>
<dbReference type="AlphaFoldDB" id="A0A418YHP9"/>
<dbReference type="Proteomes" id="UP000283469">
    <property type="component" value="Unassembled WGS sequence"/>
</dbReference>
<proteinExistence type="predicted"/>
<dbReference type="CDD" id="cd06171">
    <property type="entry name" value="Sigma70_r4"/>
    <property type="match status" value="1"/>
</dbReference>
<evidence type="ECO:0000313" key="3">
    <source>
        <dbReference type="EMBL" id="RJG49577.1"/>
    </source>
</evidence>
<dbReference type="Gene3D" id="1.10.10.10">
    <property type="entry name" value="Winged helix-like DNA-binding domain superfamily/Winged helix DNA-binding domain"/>
    <property type="match status" value="1"/>
</dbReference>
<protein>
    <recommendedName>
        <fullName evidence="2">RNA polymerase sigma factor 70 region 4 type 2 domain-containing protein</fullName>
    </recommendedName>
</protein>
<reference evidence="3 4" key="1">
    <citation type="submission" date="2018-08" db="EMBL/GenBank/DDBJ databases">
        <title>Sphingobium sp. EO9.</title>
        <authorList>
            <person name="Park Y."/>
            <person name="Kim K.H."/>
            <person name="Jeon C.O."/>
        </authorList>
    </citation>
    <scope>NUCLEOTIDE SEQUENCE [LARGE SCALE GENOMIC DNA]</scope>
    <source>
        <strain evidence="3 4">EO9</strain>
    </source>
</reference>
<dbReference type="GO" id="GO:0003677">
    <property type="term" value="F:DNA binding"/>
    <property type="evidence" value="ECO:0007669"/>
    <property type="project" value="InterPro"/>
</dbReference>
<name>A0A418YHP9_9SPHN</name>
<dbReference type="OrthoDB" id="8243488at2"/>
<feature type="region of interest" description="Disordered" evidence="1">
    <location>
        <begin position="55"/>
        <end position="89"/>
    </location>
</feature>
<feature type="domain" description="RNA polymerase sigma factor 70 region 4 type 2" evidence="2">
    <location>
        <begin position="185"/>
        <end position="234"/>
    </location>
</feature>
<evidence type="ECO:0000313" key="4">
    <source>
        <dbReference type="Proteomes" id="UP000283469"/>
    </source>
</evidence>
<dbReference type="GO" id="GO:0006352">
    <property type="term" value="P:DNA-templated transcription initiation"/>
    <property type="evidence" value="ECO:0007669"/>
    <property type="project" value="InterPro"/>
</dbReference>
<accession>A0A418YHP9</accession>
<dbReference type="RefSeq" id="WP_119750758.1">
    <property type="nucleotide sequence ID" value="NZ_QVRA01000066.1"/>
</dbReference>